<evidence type="ECO:0000256" key="10">
    <source>
        <dbReference type="PROSITE-ProRule" id="PRU00221"/>
    </source>
</evidence>
<dbReference type="EMBL" id="LSYV01000004">
    <property type="protein sequence ID" value="KXZ55049.1"/>
    <property type="molecule type" value="Genomic_DNA"/>
</dbReference>
<evidence type="ECO:0000256" key="1">
    <source>
        <dbReference type="ARBA" id="ARBA00004245"/>
    </source>
</evidence>
<dbReference type="PANTHER" id="PTHR10709">
    <property type="entry name" value="ACTIN-RELATED PROTEIN 2/3 COMPLEX SUBUNIT 1"/>
    <property type="match status" value="1"/>
</dbReference>
<dbReference type="PROSITE" id="PS50294">
    <property type="entry name" value="WD_REPEATS_REGION"/>
    <property type="match status" value="1"/>
</dbReference>
<feature type="region of interest" description="Disordered" evidence="11">
    <location>
        <begin position="194"/>
        <end position="218"/>
    </location>
</feature>
<dbReference type="SMART" id="SM00320">
    <property type="entry name" value="WD40"/>
    <property type="match status" value="3"/>
</dbReference>
<dbReference type="OrthoDB" id="406844at2759"/>
<evidence type="ECO:0000256" key="5">
    <source>
        <dbReference type="ARBA" id="ARBA00022737"/>
    </source>
</evidence>
<gene>
    <name evidence="12" type="ORF">GPECTOR_3g208</name>
</gene>
<dbReference type="InterPro" id="IPR017383">
    <property type="entry name" value="ARPC1"/>
</dbReference>
<evidence type="ECO:0000313" key="12">
    <source>
        <dbReference type="EMBL" id="KXZ55049.1"/>
    </source>
</evidence>
<dbReference type="GO" id="GO:0034314">
    <property type="term" value="P:Arp2/3 complex-mediated actin nucleation"/>
    <property type="evidence" value="ECO:0007669"/>
    <property type="project" value="InterPro"/>
</dbReference>
<dbReference type="Pfam" id="PF00400">
    <property type="entry name" value="WD40"/>
    <property type="match status" value="1"/>
</dbReference>
<protein>
    <recommendedName>
        <fullName evidence="8">Arp2/3 complex 41 kDa subunit</fullName>
    </recommendedName>
    <alternativeName>
        <fullName evidence="9">p41-ARC</fullName>
    </alternativeName>
</protein>
<evidence type="ECO:0000256" key="2">
    <source>
        <dbReference type="ARBA" id="ARBA00006260"/>
    </source>
</evidence>
<dbReference type="PANTHER" id="PTHR10709:SF2">
    <property type="entry name" value="ACTIN-RELATED PROTEIN 2_3 COMPLEX SUBUNIT"/>
    <property type="match status" value="1"/>
</dbReference>
<accession>A0A150GYX5</accession>
<keyword evidence="7" id="KW-0206">Cytoskeleton</keyword>
<name>A0A150GYX5_GONPE</name>
<dbReference type="PROSITE" id="PS50082">
    <property type="entry name" value="WD_REPEATS_2"/>
    <property type="match status" value="1"/>
</dbReference>
<dbReference type="STRING" id="33097.A0A150GYX5"/>
<keyword evidence="6" id="KW-0009">Actin-binding</keyword>
<evidence type="ECO:0000256" key="6">
    <source>
        <dbReference type="ARBA" id="ARBA00023203"/>
    </source>
</evidence>
<comment type="similarity">
    <text evidence="2">Belongs to the WD repeat ARPC1 family.</text>
</comment>
<feature type="compositionally biased region" description="Low complexity" evidence="11">
    <location>
        <begin position="208"/>
        <end position="217"/>
    </location>
</feature>
<evidence type="ECO:0000256" key="11">
    <source>
        <dbReference type="SAM" id="MobiDB-lite"/>
    </source>
</evidence>
<keyword evidence="3" id="KW-0963">Cytoplasm</keyword>
<feature type="repeat" description="WD" evidence="10">
    <location>
        <begin position="9"/>
        <end position="41"/>
    </location>
</feature>
<comment type="caution">
    <text evidence="12">The sequence shown here is derived from an EMBL/GenBank/DDBJ whole genome shotgun (WGS) entry which is preliminary data.</text>
</comment>
<evidence type="ECO:0000256" key="4">
    <source>
        <dbReference type="ARBA" id="ARBA00022574"/>
    </source>
</evidence>
<keyword evidence="13" id="KW-1185">Reference proteome</keyword>
<organism evidence="12 13">
    <name type="scientific">Gonium pectorale</name>
    <name type="common">Green alga</name>
    <dbReference type="NCBI Taxonomy" id="33097"/>
    <lineage>
        <taxon>Eukaryota</taxon>
        <taxon>Viridiplantae</taxon>
        <taxon>Chlorophyta</taxon>
        <taxon>core chlorophytes</taxon>
        <taxon>Chlorophyceae</taxon>
        <taxon>CS clade</taxon>
        <taxon>Chlamydomonadales</taxon>
        <taxon>Volvocaceae</taxon>
        <taxon>Gonium</taxon>
    </lineage>
</organism>
<evidence type="ECO:0000313" key="13">
    <source>
        <dbReference type="Proteomes" id="UP000075714"/>
    </source>
</evidence>
<dbReference type="InterPro" id="IPR036322">
    <property type="entry name" value="WD40_repeat_dom_sf"/>
</dbReference>
<sequence>MIRKVRGSSQAHESSVVSVAWHPNSLMLATGSTDRRVRLFNAYVHGYEPDAPAGALPPNSTFGDCVIEVAHEGCGWVHAVAWSPGDDALLYTSHDGAVAYVRGPQAQVAVRLDGGGQLPLKCLAVVSERLAVGAGWDGGLLVLARRNTQDTWRQVAVLGGPSGPGASGGAALGAAAAGGSGGVVRQLAQMHVGGGGSAVAPPSPGPAPSGAAGAQPATTGHSACVMGLHVRRAAASAASRGQWAAQSPRWHVASAGLDGQVLLWDLSTYIGAT</sequence>
<evidence type="ECO:0000256" key="8">
    <source>
        <dbReference type="ARBA" id="ARBA00041244"/>
    </source>
</evidence>
<dbReference type="Gene3D" id="2.130.10.10">
    <property type="entry name" value="YVTN repeat-like/Quinoprotein amine dehydrogenase"/>
    <property type="match status" value="1"/>
</dbReference>
<comment type="subcellular location">
    <subcellularLocation>
        <location evidence="1">Cytoplasm</location>
        <location evidence="1">Cytoskeleton</location>
    </subcellularLocation>
</comment>
<evidence type="ECO:0000256" key="3">
    <source>
        <dbReference type="ARBA" id="ARBA00022490"/>
    </source>
</evidence>
<dbReference type="GO" id="GO:0051015">
    <property type="term" value="F:actin filament binding"/>
    <property type="evidence" value="ECO:0007669"/>
    <property type="project" value="TreeGrafter"/>
</dbReference>
<keyword evidence="4 10" id="KW-0853">WD repeat</keyword>
<dbReference type="InterPro" id="IPR001680">
    <property type="entry name" value="WD40_rpt"/>
</dbReference>
<dbReference type="Proteomes" id="UP000075714">
    <property type="component" value="Unassembled WGS sequence"/>
</dbReference>
<dbReference type="InterPro" id="IPR015943">
    <property type="entry name" value="WD40/YVTN_repeat-like_dom_sf"/>
</dbReference>
<reference evidence="13" key="1">
    <citation type="journal article" date="2016" name="Nat. Commun.">
        <title>The Gonium pectorale genome demonstrates co-option of cell cycle regulation during the evolution of multicellularity.</title>
        <authorList>
            <person name="Hanschen E.R."/>
            <person name="Marriage T.N."/>
            <person name="Ferris P.J."/>
            <person name="Hamaji T."/>
            <person name="Toyoda A."/>
            <person name="Fujiyama A."/>
            <person name="Neme R."/>
            <person name="Noguchi H."/>
            <person name="Minakuchi Y."/>
            <person name="Suzuki M."/>
            <person name="Kawai-Toyooka H."/>
            <person name="Smith D.R."/>
            <person name="Sparks H."/>
            <person name="Anderson J."/>
            <person name="Bakaric R."/>
            <person name="Luria V."/>
            <person name="Karger A."/>
            <person name="Kirschner M.W."/>
            <person name="Durand P.M."/>
            <person name="Michod R.E."/>
            <person name="Nozaki H."/>
            <person name="Olson B.J."/>
        </authorList>
    </citation>
    <scope>NUCLEOTIDE SEQUENCE [LARGE SCALE GENOMIC DNA]</scope>
    <source>
        <strain evidence="13">NIES-2863</strain>
    </source>
</reference>
<dbReference type="SUPFAM" id="SSF50978">
    <property type="entry name" value="WD40 repeat-like"/>
    <property type="match status" value="1"/>
</dbReference>
<dbReference type="GO" id="GO:0005885">
    <property type="term" value="C:Arp2/3 protein complex"/>
    <property type="evidence" value="ECO:0007669"/>
    <property type="project" value="InterPro"/>
</dbReference>
<dbReference type="AlphaFoldDB" id="A0A150GYX5"/>
<proteinExistence type="inferred from homology"/>
<evidence type="ECO:0000256" key="7">
    <source>
        <dbReference type="ARBA" id="ARBA00023212"/>
    </source>
</evidence>
<keyword evidence="5" id="KW-0677">Repeat</keyword>
<evidence type="ECO:0000256" key="9">
    <source>
        <dbReference type="ARBA" id="ARBA00041789"/>
    </source>
</evidence>